<dbReference type="PANTHER" id="PTHR36302:SF1">
    <property type="entry name" value="COPPER CHAPERONE PCU(A)C"/>
    <property type="match status" value="1"/>
</dbReference>
<feature type="region of interest" description="Disordered" evidence="1">
    <location>
        <begin position="167"/>
        <end position="193"/>
    </location>
</feature>
<dbReference type="InterPro" id="IPR036182">
    <property type="entry name" value="PCuAC_sf"/>
</dbReference>
<dbReference type="InterPro" id="IPR058248">
    <property type="entry name" value="Lxx211020-like"/>
</dbReference>
<reference evidence="2 3" key="1">
    <citation type="submission" date="2024-04" db="EMBL/GenBank/DDBJ databases">
        <title>Draft genome sequence of Halopseudomonas sabulinigri NBRC 116187.</title>
        <authorList>
            <person name="Miyakawa T."/>
            <person name="Kusuya Y."/>
            <person name="Miura T."/>
        </authorList>
    </citation>
    <scope>NUCLEOTIDE SEQUENCE [LARGE SCALE GENOMIC DNA]</scope>
    <source>
        <strain evidence="2 3">4NH20-0042</strain>
    </source>
</reference>
<dbReference type="Pfam" id="PF04314">
    <property type="entry name" value="PCuAC"/>
    <property type="match status" value="1"/>
</dbReference>
<evidence type="ECO:0000313" key="2">
    <source>
        <dbReference type="EMBL" id="GAA6130006.1"/>
    </source>
</evidence>
<accession>A0ABP9ZKL8</accession>
<evidence type="ECO:0000313" key="3">
    <source>
        <dbReference type="Proteomes" id="UP001486808"/>
    </source>
</evidence>
<proteinExistence type="predicted"/>
<gene>
    <name evidence="2" type="ORF">NBRC116187_03660</name>
</gene>
<comment type="caution">
    <text evidence="2">The sequence shown here is derived from an EMBL/GenBank/DDBJ whole genome shotgun (WGS) entry which is preliminary data.</text>
</comment>
<sequence>MSPGCLLRLGLFRFGSQGLLMSFHKVLSVLCFCCLSPLLAAHEFEAGTLHIDHPWSRALPAVAKTGAAYLSITNHGERGDTLLGADTPIAGKVEMHEHLHQDGLMKMQQVVDLPITAGERLTFQPGGYHLMLFNLAQPLNAGEHFPLTLHFAEAGDVEVVVNIQADAEPQAPKDSHSTHGDHLSESCGSRSSR</sequence>
<protein>
    <submittedName>
        <fullName evidence="2">Copper chaperone PCu(A)C</fullName>
    </submittedName>
</protein>
<dbReference type="Gene3D" id="2.60.40.1890">
    <property type="entry name" value="PCu(A)C copper chaperone"/>
    <property type="match status" value="1"/>
</dbReference>
<keyword evidence="3" id="KW-1185">Reference proteome</keyword>
<name>A0ABP9ZKL8_9GAMM</name>
<dbReference type="SUPFAM" id="SSF110087">
    <property type="entry name" value="DR1885-like metal-binding protein"/>
    <property type="match status" value="1"/>
</dbReference>
<evidence type="ECO:0000256" key="1">
    <source>
        <dbReference type="SAM" id="MobiDB-lite"/>
    </source>
</evidence>
<feature type="compositionally biased region" description="Basic and acidic residues" evidence="1">
    <location>
        <begin position="171"/>
        <end position="184"/>
    </location>
</feature>
<dbReference type="PANTHER" id="PTHR36302">
    <property type="entry name" value="BLR7088 PROTEIN"/>
    <property type="match status" value="1"/>
</dbReference>
<dbReference type="Proteomes" id="UP001486808">
    <property type="component" value="Unassembled WGS sequence"/>
</dbReference>
<dbReference type="InterPro" id="IPR007410">
    <property type="entry name" value="LpqE-like"/>
</dbReference>
<dbReference type="EMBL" id="BAABWD010000001">
    <property type="protein sequence ID" value="GAA6130006.1"/>
    <property type="molecule type" value="Genomic_DNA"/>
</dbReference>
<organism evidence="2 3">
    <name type="scientific">Halopseudomonas sabulinigri</name>
    <dbReference type="NCBI Taxonomy" id="472181"/>
    <lineage>
        <taxon>Bacteria</taxon>
        <taxon>Pseudomonadati</taxon>
        <taxon>Pseudomonadota</taxon>
        <taxon>Gammaproteobacteria</taxon>
        <taxon>Pseudomonadales</taxon>
        <taxon>Pseudomonadaceae</taxon>
        <taxon>Halopseudomonas</taxon>
    </lineage>
</organism>